<reference evidence="3" key="1">
    <citation type="submission" date="2021-10" db="EMBL/GenBank/DDBJ databases">
        <title>Melipona bicolor Genome sequencing and assembly.</title>
        <authorList>
            <person name="Araujo N.S."/>
            <person name="Arias M.C."/>
        </authorList>
    </citation>
    <scope>NUCLEOTIDE SEQUENCE</scope>
    <source>
        <strain evidence="3">USP_2M_L1-L4_2017</strain>
        <tissue evidence="3">Whole body</tissue>
    </source>
</reference>
<feature type="domain" description="FHOD1 N-terminal GTPase-binding" evidence="2">
    <location>
        <begin position="88"/>
        <end position="141"/>
    </location>
</feature>
<dbReference type="EMBL" id="JAHYIQ010000010">
    <property type="protein sequence ID" value="KAK1128226.1"/>
    <property type="molecule type" value="Genomic_DNA"/>
</dbReference>
<name>A0AA40FZG7_9HYME</name>
<feature type="region of interest" description="Disordered" evidence="1">
    <location>
        <begin position="1"/>
        <end position="37"/>
    </location>
</feature>
<dbReference type="GO" id="GO:0030866">
    <property type="term" value="P:cortical actin cytoskeleton organization"/>
    <property type="evidence" value="ECO:0007669"/>
    <property type="project" value="TreeGrafter"/>
</dbReference>
<evidence type="ECO:0000313" key="4">
    <source>
        <dbReference type="Proteomes" id="UP001177670"/>
    </source>
</evidence>
<proteinExistence type="predicted"/>
<dbReference type="PANTHER" id="PTHR45920">
    <property type="entry name" value="FORMIN HOMOLOGY 2 DOMAIN CONTAINING, ISOFORM I"/>
    <property type="match status" value="1"/>
</dbReference>
<dbReference type="GO" id="GO:0005737">
    <property type="term" value="C:cytoplasm"/>
    <property type="evidence" value="ECO:0007669"/>
    <property type="project" value="TreeGrafter"/>
</dbReference>
<dbReference type="PANTHER" id="PTHR45920:SF4">
    <property type="entry name" value="FORMIN HOMOLOGY 2 DOMAIN CONTAINING, ISOFORM I"/>
    <property type="match status" value="1"/>
</dbReference>
<comment type="caution">
    <text evidence="3">The sequence shown here is derived from an EMBL/GenBank/DDBJ whole genome shotgun (WGS) entry which is preliminary data.</text>
</comment>
<dbReference type="AlphaFoldDB" id="A0AA40FZG7"/>
<evidence type="ECO:0000259" key="2">
    <source>
        <dbReference type="Pfam" id="PF18382"/>
    </source>
</evidence>
<dbReference type="GO" id="GO:0005856">
    <property type="term" value="C:cytoskeleton"/>
    <property type="evidence" value="ECO:0007669"/>
    <property type="project" value="TreeGrafter"/>
</dbReference>
<gene>
    <name evidence="3" type="ORF">K0M31_002697</name>
</gene>
<dbReference type="InterPro" id="IPR041387">
    <property type="entry name" value="FHOD1_GBD_N"/>
</dbReference>
<dbReference type="Proteomes" id="UP001177670">
    <property type="component" value="Unassembled WGS sequence"/>
</dbReference>
<protein>
    <recommendedName>
        <fullName evidence="2">FHOD1 N-terminal GTPase-binding domain-containing protein</fullName>
    </recommendedName>
</protein>
<evidence type="ECO:0000256" key="1">
    <source>
        <dbReference type="SAM" id="MobiDB-lite"/>
    </source>
</evidence>
<accession>A0AA40FZG7</accession>
<dbReference type="Gene3D" id="1.25.10.10">
    <property type="entry name" value="Leucine-rich Repeat Variant"/>
    <property type="match status" value="1"/>
</dbReference>
<dbReference type="InterPro" id="IPR011989">
    <property type="entry name" value="ARM-like"/>
</dbReference>
<organism evidence="3 4">
    <name type="scientific">Melipona bicolor</name>
    <dbReference type="NCBI Taxonomy" id="60889"/>
    <lineage>
        <taxon>Eukaryota</taxon>
        <taxon>Metazoa</taxon>
        <taxon>Ecdysozoa</taxon>
        <taxon>Arthropoda</taxon>
        <taxon>Hexapoda</taxon>
        <taxon>Insecta</taxon>
        <taxon>Pterygota</taxon>
        <taxon>Neoptera</taxon>
        <taxon>Endopterygota</taxon>
        <taxon>Hymenoptera</taxon>
        <taxon>Apocrita</taxon>
        <taxon>Aculeata</taxon>
        <taxon>Apoidea</taxon>
        <taxon>Anthophila</taxon>
        <taxon>Apidae</taxon>
        <taxon>Melipona</taxon>
    </lineage>
</organism>
<dbReference type="GO" id="GO:0051015">
    <property type="term" value="F:actin filament binding"/>
    <property type="evidence" value="ECO:0007669"/>
    <property type="project" value="TreeGrafter"/>
</dbReference>
<evidence type="ECO:0000313" key="3">
    <source>
        <dbReference type="EMBL" id="KAK1128226.1"/>
    </source>
</evidence>
<keyword evidence="4" id="KW-1185">Reference proteome</keyword>
<sequence>MEREEEERDTVKKEQRADADGGDSVARERRNESKYASASEKRVEGLCARRETSLCVAFFGSWGEKKGPIGQQSAVATEIQRGREMSLTCRVQYLNDVDPFAYASSYPEPPRPPVHTFSATLPLINQLAAVHRLLRAPHRVRKECHGWCLNKCFTITEKYGAAAGMVMRGDPSVTEPLWRLERDRNYSHRQTGFSFNAAT</sequence>
<dbReference type="Pfam" id="PF18382">
    <property type="entry name" value="Formin_GBD_N"/>
    <property type="match status" value="1"/>
</dbReference>